<evidence type="ECO:0000259" key="4">
    <source>
        <dbReference type="Pfam" id="PF01281"/>
    </source>
</evidence>
<evidence type="ECO:0000256" key="1">
    <source>
        <dbReference type="ARBA" id="ARBA00010605"/>
    </source>
</evidence>
<gene>
    <name evidence="5" type="ORF">H0235_018066</name>
</gene>
<dbReference type="Pfam" id="PF01281">
    <property type="entry name" value="Ribosomal_L9_N"/>
    <property type="match status" value="1"/>
</dbReference>
<dbReference type="GO" id="GO:1990904">
    <property type="term" value="C:ribonucleoprotein complex"/>
    <property type="evidence" value="ECO:0007669"/>
    <property type="project" value="UniProtKB-KW"/>
</dbReference>
<evidence type="ECO:0000313" key="6">
    <source>
        <dbReference type="Proteomes" id="UP000600918"/>
    </source>
</evidence>
<evidence type="ECO:0000256" key="2">
    <source>
        <dbReference type="ARBA" id="ARBA00022980"/>
    </source>
</evidence>
<comment type="similarity">
    <text evidence="1">Belongs to the bacterial ribosomal protein bL9 family.</text>
</comment>
<sequence>MLRSIGFYADHLKTLVRPFLSTTTENVLLQNNGTDFIYQQTRNAFILRRKFKPPLFKKYEKYRMHRPKYFVYHFVEHTESKKQAPIKLLLTSDVNKIGSRGEIVSVPPEKAHNNVILPKLGVYATQENIDKYITKSIDEGPKLSLITQQVINTLSTMNLSVTLSQEVPWTIEKWHLKVSFRKAGFYVPEEAITLPEKTISGPDLSLEGKQFYVIVTINNSEEVKVRCRIHHYNVFVKDFWKHLLEPVFPEDKPILDSMPLPRNIQNLDLIMDQNQFIWDEISEGIVLPRIQKIDDEQIKGRTIQSEVINSSEIYCPHNYLILNFHETLNPSQKIKFRKYYLRKVAPNEPDVIILQDIKDLVMFLLISPVNIKFINFFHLPVVDHFLRALIIYFQYYIEIWEKLMEERVTTLKKAPNPLAGGHRIKYADELHILRCMLSKEYADLIVGCQDTVYYHHIISGKKRSSMTQSQGEKDLRIFEVLINISHRVVWIALHRKYFHLIESELHRLLRTEVYNTAERRSGYTIKDMLESDIFVLHGPQIQSKRKLLRNSPLIEELIYSECNFQVLSLEMIDIDVCDPRIAYLHNALLIEEEMLPKLGIKIGILGQERSNYDLMLMLLDSENSNHVEKINQAEKSYEKKSSISDKLAQNSLDYNQNIMRMPSFELEPSLTDVFKVKKIDKSTRKYSKVREDARKKWIIRQIESHNKQLDTYSIITMT</sequence>
<protein>
    <recommendedName>
        <fullName evidence="4">Ribosomal protein L9 domain-containing protein</fullName>
    </recommendedName>
</protein>
<dbReference type="AlphaFoldDB" id="A0A834MYB0"/>
<keyword evidence="2" id="KW-0689">Ribosomal protein</keyword>
<dbReference type="EMBL" id="JACSDY010000024">
    <property type="protein sequence ID" value="KAF7389582.1"/>
    <property type="molecule type" value="Genomic_DNA"/>
</dbReference>
<dbReference type="SUPFAM" id="SSF55658">
    <property type="entry name" value="L9 N-domain-like"/>
    <property type="match status" value="1"/>
</dbReference>
<keyword evidence="6" id="KW-1185">Reference proteome</keyword>
<dbReference type="PANTHER" id="PTHR21055:SF3">
    <property type="entry name" value="PROTEIN PHOSPHATASE 1 REGULATORY SUBUNIT 36"/>
    <property type="match status" value="1"/>
</dbReference>
<proteinExistence type="inferred from homology"/>
<accession>A0A834MYB0</accession>
<dbReference type="Proteomes" id="UP000600918">
    <property type="component" value="Unassembled WGS sequence"/>
</dbReference>
<dbReference type="Pfam" id="PF14895">
    <property type="entry name" value="PPPI_inhib"/>
    <property type="match status" value="1"/>
</dbReference>
<dbReference type="GO" id="GO:0019902">
    <property type="term" value="F:phosphatase binding"/>
    <property type="evidence" value="ECO:0007669"/>
    <property type="project" value="InterPro"/>
</dbReference>
<name>A0A834MYB0_VESPE</name>
<keyword evidence="3" id="KW-0687">Ribonucleoprotein</keyword>
<evidence type="ECO:0000313" key="5">
    <source>
        <dbReference type="EMBL" id="KAF7389582.1"/>
    </source>
</evidence>
<comment type="caution">
    <text evidence="5">The sequence shown here is derived from an EMBL/GenBank/DDBJ whole genome shotgun (WGS) entry which is preliminary data.</text>
</comment>
<evidence type="ECO:0000256" key="3">
    <source>
        <dbReference type="ARBA" id="ARBA00023274"/>
    </source>
</evidence>
<reference evidence="5" key="1">
    <citation type="journal article" date="2020" name="G3 (Bethesda)">
        <title>High-Quality Assemblies for Three Invasive Social Wasps from the &lt;i&gt;Vespula&lt;/i&gt; Genus.</title>
        <authorList>
            <person name="Harrop T.W.R."/>
            <person name="Guhlin J."/>
            <person name="McLaughlin G.M."/>
            <person name="Permina E."/>
            <person name="Stockwell P."/>
            <person name="Gilligan J."/>
            <person name="Le Lec M.F."/>
            <person name="Gruber M.A.M."/>
            <person name="Quinn O."/>
            <person name="Lovegrove M."/>
            <person name="Duncan E.J."/>
            <person name="Remnant E.J."/>
            <person name="Van Eeckhoven J."/>
            <person name="Graham B."/>
            <person name="Knapp R.A."/>
            <person name="Langford K.W."/>
            <person name="Kronenberg Z."/>
            <person name="Press M.O."/>
            <person name="Eacker S.M."/>
            <person name="Wilson-Rankin E.E."/>
            <person name="Purcell J."/>
            <person name="Lester P.J."/>
            <person name="Dearden P.K."/>
        </authorList>
    </citation>
    <scope>NUCLEOTIDE SEQUENCE</scope>
    <source>
        <strain evidence="5">Volc-1</strain>
    </source>
</reference>
<dbReference type="InterPro" id="IPR036935">
    <property type="entry name" value="Ribosomal_bL9_N_sf"/>
</dbReference>
<dbReference type="Gene3D" id="3.40.5.10">
    <property type="entry name" value="Ribosomal protein L9, N-terminal domain"/>
    <property type="match status" value="1"/>
</dbReference>
<organism evidence="5 6">
    <name type="scientific">Vespula pensylvanica</name>
    <name type="common">Western yellow jacket</name>
    <name type="synonym">Wasp</name>
    <dbReference type="NCBI Taxonomy" id="30213"/>
    <lineage>
        <taxon>Eukaryota</taxon>
        <taxon>Metazoa</taxon>
        <taxon>Ecdysozoa</taxon>
        <taxon>Arthropoda</taxon>
        <taxon>Hexapoda</taxon>
        <taxon>Insecta</taxon>
        <taxon>Pterygota</taxon>
        <taxon>Neoptera</taxon>
        <taxon>Endopterygota</taxon>
        <taxon>Hymenoptera</taxon>
        <taxon>Apocrita</taxon>
        <taxon>Aculeata</taxon>
        <taxon>Vespoidea</taxon>
        <taxon>Vespidae</taxon>
        <taxon>Vespinae</taxon>
        <taxon>Vespula</taxon>
    </lineage>
</organism>
<dbReference type="GO" id="GO:0005840">
    <property type="term" value="C:ribosome"/>
    <property type="evidence" value="ECO:0007669"/>
    <property type="project" value="UniProtKB-KW"/>
</dbReference>
<dbReference type="PANTHER" id="PTHR21055">
    <property type="entry name" value="PROTEIN PHOSPHATASE 1 REGULATORY SUBUNIT 36"/>
    <property type="match status" value="1"/>
</dbReference>
<dbReference type="InterPro" id="IPR026142">
    <property type="entry name" value="Pro_pase_1_reg_su_36"/>
</dbReference>
<dbReference type="InterPro" id="IPR020070">
    <property type="entry name" value="Ribosomal_bL9_N"/>
</dbReference>
<feature type="domain" description="Ribosomal protein L9" evidence="4">
    <location>
        <begin position="86"/>
        <end position="132"/>
    </location>
</feature>
<dbReference type="InterPro" id="IPR009027">
    <property type="entry name" value="Ribosomal_bL9/RNase_H1_N"/>
</dbReference>